<gene>
    <name evidence="2" type="ORF">UX86_C0044G0010</name>
</gene>
<sequence length="126" mass="13980">MGKGGNTVFRPDLEVTLGVVDVLFTAAGGVQKDLVEGTGREDMGQSLDGVAGGDDFREPKALENRAKTFEAGEGYVVGNERDRFRIEKIEDRQRLATRSRGCIQDRLPRLWLHGQYWQEGRGIEGV</sequence>
<dbReference type="EMBL" id="LCNU01000044">
    <property type="protein sequence ID" value="KKU62721.1"/>
    <property type="molecule type" value="Genomic_DNA"/>
</dbReference>
<comment type="caution">
    <text evidence="2">The sequence shown here is derived from an EMBL/GenBank/DDBJ whole genome shotgun (WGS) entry which is preliminary data.</text>
</comment>
<feature type="region of interest" description="Disordered" evidence="1">
    <location>
        <begin position="36"/>
        <end position="57"/>
    </location>
</feature>
<dbReference type="STRING" id="1618364.UX86_C0044G0010"/>
<organism evidence="2 3">
    <name type="scientific">Candidatus Amesbacteria bacterium GW2011_GWC1_47_15</name>
    <dbReference type="NCBI Taxonomy" id="1618364"/>
    <lineage>
        <taxon>Bacteria</taxon>
        <taxon>Candidatus Amesiibacteriota</taxon>
    </lineage>
</organism>
<proteinExistence type="predicted"/>
<evidence type="ECO:0000313" key="2">
    <source>
        <dbReference type="EMBL" id="KKU62721.1"/>
    </source>
</evidence>
<evidence type="ECO:0000313" key="3">
    <source>
        <dbReference type="Proteomes" id="UP000034502"/>
    </source>
</evidence>
<protein>
    <submittedName>
        <fullName evidence="2">Uncharacterized protein</fullName>
    </submittedName>
</protein>
<reference evidence="2 3" key="1">
    <citation type="journal article" date="2015" name="Nature">
        <title>rRNA introns, odd ribosomes, and small enigmatic genomes across a large radiation of phyla.</title>
        <authorList>
            <person name="Brown C.T."/>
            <person name="Hug L.A."/>
            <person name="Thomas B.C."/>
            <person name="Sharon I."/>
            <person name="Castelle C.J."/>
            <person name="Singh A."/>
            <person name="Wilkins M.J."/>
            <person name="Williams K.H."/>
            <person name="Banfield J.F."/>
        </authorList>
    </citation>
    <scope>NUCLEOTIDE SEQUENCE [LARGE SCALE GENOMIC DNA]</scope>
</reference>
<dbReference type="Proteomes" id="UP000034502">
    <property type="component" value="Unassembled WGS sequence"/>
</dbReference>
<accession>A0A0G1S058</accession>
<dbReference type="AlphaFoldDB" id="A0A0G1S058"/>
<evidence type="ECO:0000256" key="1">
    <source>
        <dbReference type="SAM" id="MobiDB-lite"/>
    </source>
</evidence>
<name>A0A0G1S058_9BACT</name>